<comment type="caution">
    <text evidence="6">The sequence shown here is derived from an EMBL/GenBank/DDBJ whole genome shotgun (WGS) entry which is preliminary data.</text>
</comment>
<dbReference type="PANTHER" id="PTHR43280:SF2">
    <property type="entry name" value="HTH-TYPE TRANSCRIPTIONAL REGULATOR EXSA"/>
    <property type="match status" value="1"/>
</dbReference>
<dbReference type="PROSITE" id="PS00041">
    <property type="entry name" value="HTH_ARAC_FAMILY_1"/>
    <property type="match status" value="1"/>
</dbReference>
<feature type="transmembrane region" description="Helical" evidence="4">
    <location>
        <begin position="38"/>
        <end position="56"/>
    </location>
</feature>
<dbReference type="Pfam" id="PF12833">
    <property type="entry name" value="HTH_18"/>
    <property type="match status" value="1"/>
</dbReference>
<dbReference type="AlphaFoldDB" id="A0A6A7WAQ4"/>
<dbReference type="OrthoDB" id="9779074at2"/>
<dbReference type="RefSeq" id="WP_158463196.1">
    <property type="nucleotide sequence ID" value="NZ_VZAD01000047.1"/>
</dbReference>
<dbReference type="SMART" id="SM00342">
    <property type="entry name" value="HTH_ARAC"/>
    <property type="match status" value="1"/>
</dbReference>
<organism evidence="6 7">
    <name type="scientific">Segatella copri</name>
    <dbReference type="NCBI Taxonomy" id="165179"/>
    <lineage>
        <taxon>Bacteria</taxon>
        <taxon>Pseudomonadati</taxon>
        <taxon>Bacteroidota</taxon>
        <taxon>Bacteroidia</taxon>
        <taxon>Bacteroidales</taxon>
        <taxon>Prevotellaceae</taxon>
        <taxon>Segatella</taxon>
    </lineage>
</organism>
<evidence type="ECO:0000313" key="7">
    <source>
        <dbReference type="Proteomes" id="UP000384372"/>
    </source>
</evidence>
<dbReference type="InterPro" id="IPR018062">
    <property type="entry name" value="HTH_AraC-typ_CS"/>
</dbReference>
<dbReference type="InterPro" id="IPR018060">
    <property type="entry name" value="HTH_AraC"/>
</dbReference>
<keyword evidence="1" id="KW-0805">Transcription regulation</keyword>
<name>A0A6A7WAQ4_9BACT</name>
<keyword evidence="4" id="KW-0812">Transmembrane</keyword>
<dbReference type="Proteomes" id="UP000384372">
    <property type="component" value="Unassembled WGS sequence"/>
</dbReference>
<dbReference type="EMBL" id="VZAD01000047">
    <property type="protein sequence ID" value="MQP11446.1"/>
    <property type="molecule type" value="Genomic_DNA"/>
</dbReference>
<dbReference type="SUPFAM" id="SSF46689">
    <property type="entry name" value="Homeodomain-like"/>
    <property type="match status" value="1"/>
</dbReference>
<dbReference type="PROSITE" id="PS01124">
    <property type="entry name" value="HTH_ARAC_FAMILY_2"/>
    <property type="match status" value="1"/>
</dbReference>
<feature type="transmembrane region" description="Helical" evidence="4">
    <location>
        <begin position="6"/>
        <end position="26"/>
    </location>
</feature>
<sequence>MKIECLTFFIYGMCVMFYSMMVWMFWRKGNDKLSRLIMLLMVVLDLECLKDLALYLSDFELHKSMWHWVNATDMVVVPVYTFVLMELVKPGWLSWRKAALHEASFLMPLVLYGITDKLLWFDVLTAWCFVYGTVTYFLMFYLISRYHRQLKERFSYQDNINLNWLRGILSCFFVILLVWVFSCYMVDAQFDNIYMLFSLGAWMFVCYFLYKHESVIEELGDMDEDEVAVGSEEISLSGLEKEINKLFVEEKLYLNPQLKLSDVARQVGTNRTYLSRFFNQEKQMTFFDYVNNLRVEHAVGLLQKSNLRLNVIAEQSGFNSISTFRRVFAAKQQCTPSEYRKRISR</sequence>
<dbReference type="PANTHER" id="PTHR43280">
    <property type="entry name" value="ARAC-FAMILY TRANSCRIPTIONAL REGULATOR"/>
    <property type="match status" value="1"/>
</dbReference>
<evidence type="ECO:0000256" key="4">
    <source>
        <dbReference type="SAM" id="Phobius"/>
    </source>
</evidence>
<evidence type="ECO:0000256" key="3">
    <source>
        <dbReference type="ARBA" id="ARBA00023163"/>
    </source>
</evidence>
<proteinExistence type="predicted"/>
<evidence type="ECO:0000256" key="2">
    <source>
        <dbReference type="ARBA" id="ARBA00023125"/>
    </source>
</evidence>
<evidence type="ECO:0000256" key="1">
    <source>
        <dbReference type="ARBA" id="ARBA00023015"/>
    </source>
</evidence>
<evidence type="ECO:0000313" key="6">
    <source>
        <dbReference type="EMBL" id="MQP11446.1"/>
    </source>
</evidence>
<dbReference type="GO" id="GO:0003700">
    <property type="term" value="F:DNA-binding transcription factor activity"/>
    <property type="evidence" value="ECO:0007669"/>
    <property type="project" value="InterPro"/>
</dbReference>
<protein>
    <submittedName>
        <fullName evidence="6">Helix-turn-helix transcriptional regulator</fullName>
    </submittedName>
</protein>
<feature type="transmembrane region" description="Helical" evidence="4">
    <location>
        <begin position="121"/>
        <end position="143"/>
    </location>
</feature>
<keyword evidence="7" id="KW-1185">Reference proteome</keyword>
<dbReference type="GO" id="GO:0043565">
    <property type="term" value="F:sequence-specific DNA binding"/>
    <property type="evidence" value="ECO:0007669"/>
    <property type="project" value="InterPro"/>
</dbReference>
<feature type="domain" description="HTH araC/xylS-type" evidence="5">
    <location>
        <begin position="242"/>
        <end position="342"/>
    </location>
</feature>
<reference evidence="6 7" key="1">
    <citation type="submission" date="2019-09" db="EMBL/GenBank/DDBJ databases">
        <title>Distinct polysaccharide growth profiles of human intestinal Prevotella copri isolates.</title>
        <authorList>
            <person name="Fehlner-Peach H."/>
            <person name="Magnabosco C."/>
            <person name="Raghavan V."/>
            <person name="Scher J.U."/>
            <person name="Tett A."/>
            <person name="Cox L.M."/>
            <person name="Gottsegen C."/>
            <person name="Watters A."/>
            <person name="Wiltshire- Gordon J.D."/>
            <person name="Segata N."/>
            <person name="Bonneau R."/>
            <person name="Littman D.R."/>
        </authorList>
    </citation>
    <scope>NUCLEOTIDE SEQUENCE [LARGE SCALE GENOMIC DNA]</scope>
    <source>
        <strain evidence="7">iAQ1173</strain>
    </source>
</reference>
<keyword evidence="2" id="KW-0238">DNA-binding</keyword>
<keyword evidence="4" id="KW-1133">Transmembrane helix</keyword>
<keyword evidence="3" id="KW-0804">Transcription</keyword>
<dbReference type="InterPro" id="IPR009057">
    <property type="entry name" value="Homeodomain-like_sf"/>
</dbReference>
<accession>A0A6A7WAQ4</accession>
<keyword evidence="4" id="KW-0472">Membrane</keyword>
<feature type="transmembrane region" description="Helical" evidence="4">
    <location>
        <begin position="193"/>
        <end position="210"/>
    </location>
</feature>
<gene>
    <name evidence="6" type="ORF">F7D20_05575</name>
</gene>
<evidence type="ECO:0000259" key="5">
    <source>
        <dbReference type="PROSITE" id="PS01124"/>
    </source>
</evidence>
<feature type="transmembrane region" description="Helical" evidence="4">
    <location>
        <begin position="68"/>
        <end position="87"/>
    </location>
</feature>
<feature type="transmembrane region" description="Helical" evidence="4">
    <location>
        <begin position="164"/>
        <end position="181"/>
    </location>
</feature>
<dbReference type="Gene3D" id="1.10.10.60">
    <property type="entry name" value="Homeodomain-like"/>
    <property type="match status" value="2"/>
</dbReference>